<dbReference type="InterPro" id="IPR050631">
    <property type="entry name" value="PheA/TfdB_FAD_monoxygenase"/>
</dbReference>
<evidence type="ECO:0000313" key="5">
    <source>
        <dbReference type="Proteomes" id="UP001064879"/>
    </source>
</evidence>
<keyword evidence="1" id="KW-0560">Oxidoreductase</keyword>
<gene>
    <name evidence="4" type="ORF">L1F31_15800</name>
</gene>
<dbReference type="Pfam" id="PF01494">
    <property type="entry name" value="FAD_binding_3"/>
    <property type="match status" value="1"/>
</dbReference>
<protein>
    <submittedName>
        <fullName evidence="4">FAD-dependent oxidoreductase</fullName>
    </submittedName>
</protein>
<feature type="domain" description="FAD-binding" evidence="3">
    <location>
        <begin position="8"/>
        <end position="334"/>
    </location>
</feature>
<feature type="compositionally biased region" description="Low complexity" evidence="2">
    <location>
        <begin position="421"/>
        <end position="435"/>
    </location>
</feature>
<organism evidence="4 5">
    <name type="scientific">Brevibacterium spongiae</name>
    <dbReference type="NCBI Taxonomy" id="2909672"/>
    <lineage>
        <taxon>Bacteria</taxon>
        <taxon>Bacillati</taxon>
        <taxon>Actinomycetota</taxon>
        <taxon>Actinomycetes</taxon>
        <taxon>Micrococcales</taxon>
        <taxon>Brevibacteriaceae</taxon>
        <taxon>Brevibacterium</taxon>
    </lineage>
</organism>
<accession>A0ABY5SN42</accession>
<dbReference type="InterPro" id="IPR036188">
    <property type="entry name" value="FAD/NAD-bd_sf"/>
</dbReference>
<dbReference type="PANTHER" id="PTHR43476:SF5">
    <property type="entry name" value="FAD-DEPENDENT MONOOXYGENASE"/>
    <property type="match status" value="1"/>
</dbReference>
<dbReference type="Proteomes" id="UP001064879">
    <property type="component" value="Chromosome"/>
</dbReference>
<dbReference type="EMBL" id="CP093443">
    <property type="protein sequence ID" value="UVI35564.1"/>
    <property type="molecule type" value="Genomic_DNA"/>
</dbReference>
<dbReference type="InterPro" id="IPR002938">
    <property type="entry name" value="FAD-bd"/>
</dbReference>
<keyword evidence="5" id="KW-1185">Reference proteome</keyword>
<dbReference type="PRINTS" id="PR00420">
    <property type="entry name" value="RNGMNOXGNASE"/>
</dbReference>
<feature type="region of interest" description="Disordered" evidence="2">
    <location>
        <begin position="413"/>
        <end position="435"/>
    </location>
</feature>
<name>A0ABY5SN42_9MICO</name>
<dbReference type="Gene3D" id="3.50.50.60">
    <property type="entry name" value="FAD/NAD(P)-binding domain"/>
    <property type="match status" value="2"/>
</dbReference>
<proteinExistence type="predicted"/>
<dbReference type="PANTHER" id="PTHR43476">
    <property type="entry name" value="3-(3-HYDROXY-PHENYL)PROPIONATE/3-HYDROXYCINNAMIC ACID HYDROXYLASE"/>
    <property type="match status" value="1"/>
</dbReference>
<evidence type="ECO:0000256" key="1">
    <source>
        <dbReference type="ARBA" id="ARBA00023002"/>
    </source>
</evidence>
<dbReference type="RefSeq" id="WP_265418190.1">
    <property type="nucleotide sequence ID" value="NZ_CP093443.1"/>
</dbReference>
<evidence type="ECO:0000313" key="4">
    <source>
        <dbReference type="EMBL" id="UVI35564.1"/>
    </source>
</evidence>
<dbReference type="NCBIfam" id="NF004833">
    <property type="entry name" value="PRK06185.1-1"/>
    <property type="match status" value="1"/>
</dbReference>
<sequence length="435" mass="47194">MADTEHADCIISGGGPAGIVAGLLLARGGVRVVVLEKHKDFFRDFRGDTIHPSTLRLLDELGLYHQFARIAHRRVEGVTLTGRSGEDVLLADFTRLNLPHPFMTIAPQWDFLDLLAKAGEDEPNFDLRMGVEATSLIWDGDRVIGLRARNSTVTEAAPPNEDIVEFRAPLVIAADGRWSKARAEAELSVRELPSTIDVWWFRIDTEAVLPDSVAPRGGDGKVFVAIPRQGHVQIARLIPKGADARLRAEGIEALRGAVAATYPELADDVGAVELDDVKLLDVRRNEARRWFVDGLLCIGDSAHAMSPLGGVGVNLAVQDGVAVARILAEPLRSGSVRTADLRRLQLRRLPTTRAVELLQSAIHRMVEPAVHGQRPIRPPAPVEWLLTTFPALTRVPARILGVGITAEHAPDFARRSGFPQSASTANTSATARSGP</sequence>
<dbReference type="SUPFAM" id="SSF51905">
    <property type="entry name" value="FAD/NAD(P)-binding domain"/>
    <property type="match status" value="1"/>
</dbReference>
<evidence type="ECO:0000256" key="2">
    <source>
        <dbReference type="SAM" id="MobiDB-lite"/>
    </source>
</evidence>
<evidence type="ECO:0000259" key="3">
    <source>
        <dbReference type="Pfam" id="PF01494"/>
    </source>
</evidence>
<reference evidence="4" key="1">
    <citation type="submission" date="2022-03" db="EMBL/GenBank/DDBJ databases">
        <title>Brevibacterium spongiae sp. nov., isolated from marine sponge.</title>
        <authorList>
            <person name="Li Z."/>
            <person name="Zhang M."/>
        </authorList>
    </citation>
    <scope>NUCLEOTIDE SEQUENCE</scope>
    <source>
        <strain evidence="4">WHS-Z9</strain>
    </source>
</reference>